<accession>W7DBL0</accession>
<comment type="caution">
    <text evidence="2">The sequence shown here is derived from an EMBL/GenBank/DDBJ whole genome shotgun (WGS) entry which is preliminary data.</text>
</comment>
<feature type="transmembrane region" description="Helical" evidence="1">
    <location>
        <begin position="37"/>
        <end position="56"/>
    </location>
</feature>
<organism evidence="2 3">
    <name type="scientific">Listeria riparia FSL S10-1204</name>
    <dbReference type="NCBI Taxonomy" id="1265816"/>
    <lineage>
        <taxon>Bacteria</taxon>
        <taxon>Bacillati</taxon>
        <taxon>Bacillota</taxon>
        <taxon>Bacilli</taxon>
        <taxon>Bacillales</taxon>
        <taxon>Listeriaceae</taxon>
        <taxon>Listeria</taxon>
    </lineage>
</organism>
<keyword evidence="1" id="KW-0812">Transmembrane</keyword>
<dbReference type="AlphaFoldDB" id="W7DBL0"/>
<proteinExistence type="predicted"/>
<reference evidence="2 3" key="1">
    <citation type="journal article" date="2014" name="Int. J. Syst. Evol. Microbiol.">
        <title>Listeria floridensis sp. nov., Listeria aquatica sp. nov., Listeria cornellensis sp. nov., Listeria riparia sp. nov. and Listeria grandensis sp. nov., from agricultural and natural environments.</title>
        <authorList>
            <person name="den Bakker H.C."/>
            <person name="Warchocki S."/>
            <person name="Wright E.M."/>
            <person name="Allred A.F."/>
            <person name="Ahlstrom C."/>
            <person name="Manuel C.S."/>
            <person name="Stasiewicz M.J."/>
            <person name="Burrell A."/>
            <person name="Roof S."/>
            <person name="Strawn L."/>
            <person name="Fortes E.D."/>
            <person name="Nightingale K.K."/>
            <person name="Kephart D."/>
            <person name="Wiedmann M."/>
        </authorList>
    </citation>
    <scope>NUCLEOTIDE SEQUENCE [LARGE SCALE GENOMIC DNA]</scope>
    <source>
        <strain evidence="2 3">FSL S10-1204</strain>
    </source>
</reference>
<gene>
    <name evidence="2" type="ORF">PRIP_08517</name>
</gene>
<dbReference type="PATRIC" id="fig|1265816.5.peg.1681"/>
<evidence type="ECO:0000313" key="2">
    <source>
        <dbReference type="EMBL" id="EUJ44866.1"/>
    </source>
</evidence>
<keyword evidence="1" id="KW-1133">Transmembrane helix</keyword>
<protein>
    <submittedName>
        <fullName evidence="2">Uncharacterized protein</fullName>
    </submittedName>
</protein>
<name>W7DBL0_9LIST</name>
<dbReference type="EMBL" id="AODL01000009">
    <property type="protein sequence ID" value="EUJ44866.1"/>
    <property type="molecule type" value="Genomic_DNA"/>
</dbReference>
<dbReference type="Proteomes" id="UP000019248">
    <property type="component" value="Unassembled WGS sequence"/>
</dbReference>
<sequence>MKYIRWKGSITAFATLLLCYILLDVFGYDSLTWKMKWFSLGVFFVVVVLGNIFFIVTKTKKKKKSTVK</sequence>
<keyword evidence="1" id="KW-0472">Membrane</keyword>
<evidence type="ECO:0000313" key="3">
    <source>
        <dbReference type="Proteomes" id="UP000019248"/>
    </source>
</evidence>
<keyword evidence="3" id="KW-1185">Reference proteome</keyword>
<evidence type="ECO:0000256" key="1">
    <source>
        <dbReference type="SAM" id="Phobius"/>
    </source>
</evidence>